<reference evidence="3" key="1">
    <citation type="submission" date="2020-02" db="EMBL/GenBank/DDBJ databases">
        <title>Streptomyces sp. ASO4wet.</title>
        <authorList>
            <person name="Risdian C."/>
            <person name="Landwehr W."/>
            <person name="Schupp P."/>
            <person name="Wink J."/>
        </authorList>
    </citation>
    <scope>NUCLEOTIDE SEQUENCE [LARGE SCALE GENOMIC DNA]</scope>
    <source>
        <strain evidence="3">ASO4wet</strain>
    </source>
</reference>
<evidence type="ECO:0000313" key="3">
    <source>
        <dbReference type="Proteomes" id="UP000595046"/>
    </source>
</evidence>
<dbReference type="Gene3D" id="3.30.420.40">
    <property type="match status" value="2"/>
</dbReference>
<dbReference type="Gene3D" id="1.10.10.10">
    <property type="entry name" value="Winged helix-like DNA-binding domain superfamily/Winged helix DNA-binding domain"/>
    <property type="match status" value="1"/>
</dbReference>
<dbReference type="InterPro" id="IPR049874">
    <property type="entry name" value="ROK_cs"/>
</dbReference>
<dbReference type="PANTHER" id="PTHR18964:SF149">
    <property type="entry name" value="BIFUNCTIONAL UDP-N-ACETYLGLUCOSAMINE 2-EPIMERASE_N-ACETYLMANNOSAMINE KINASE"/>
    <property type="match status" value="1"/>
</dbReference>
<dbReference type="Proteomes" id="UP000595046">
    <property type="component" value="Chromosome"/>
</dbReference>
<dbReference type="PROSITE" id="PS00519">
    <property type="entry name" value="HTH_ASNC_1"/>
    <property type="match status" value="1"/>
</dbReference>
<dbReference type="InterPro" id="IPR000600">
    <property type="entry name" value="ROK"/>
</dbReference>
<protein>
    <submittedName>
        <fullName evidence="2">ROK family transcriptional regulator</fullName>
    </submittedName>
</protein>
<dbReference type="EMBL" id="CP048882">
    <property type="protein sequence ID" value="QPP10208.1"/>
    <property type="molecule type" value="Genomic_DNA"/>
</dbReference>
<dbReference type="InterPro" id="IPR036388">
    <property type="entry name" value="WH-like_DNA-bd_sf"/>
</dbReference>
<dbReference type="PANTHER" id="PTHR18964">
    <property type="entry name" value="ROK (REPRESSOR, ORF, KINASE) FAMILY"/>
    <property type="match status" value="1"/>
</dbReference>
<dbReference type="Pfam" id="PF00480">
    <property type="entry name" value="ROK"/>
    <property type="match status" value="1"/>
</dbReference>
<dbReference type="AlphaFoldDB" id="A0A7T1WTG3"/>
<dbReference type="KEGG" id="sbat:G4Z16_31520"/>
<dbReference type="InterPro" id="IPR043129">
    <property type="entry name" value="ATPase_NBD"/>
</dbReference>
<dbReference type="Pfam" id="PF13412">
    <property type="entry name" value="HTH_24"/>
    <property type="match status" value="1"/>
</dbReference>
<dbReference type="PROSITE" id="PS01125">
    <property type="entry name" value="ROK"/>
    <property type="match status" value="1"/>
</dbReference>
<name>A0A7T1WTG3_9ACTN</name>
<keyword evidence="3" id="KW-1185">Reference proteome</keyword>
<dbReference type="InterPro" id="IPR036390">
    <property type="entry name" value="WH_DNA-bd_sf"/>
</dbReference>
<sequence length="422" mass="43179">MGRPRPQVPSPSLISVLDLLRSTGGITRPELAQRTGLTRKVVVQRVEELIACGLAEDGGMARSSGGRAPREVRFRANGGHLLIAELAATSVTVGLADLSGAILDEAAADVDARSGPDATLERVEQLFDGMLTKRSADSPPVWGIGIGIPGPVATATGRPIGAVSAPGWADYPVRDRLAARYDVPVWVENEVNLMALGEVRAGLAKGRDDVLFVKLGSGIGGAIIAGGTLQRGSGGFAGEIGHTVVTTEVTEPCWCGQSGCLTQIAGARALGNQGEQAAASGRSPILAAIRAEGRRIGVREVLTAASAGDPTSHQLLSHAGELIGRTASVVVNVVNPSVIVVGGGLFSIDDPLMDAFRTTVRAGSLPSAAEDLSVTVSALGNAAGLIGAAYLVVDELLSPRLLAVWSEYGTPQGLADLIHQGG</sequence>
<dbReference type="RefSeq" id="WP_197353964.1">
    <property type="nucleotide sequence ID" value="NZ_CP048882.1"/>
</dbReference>
<evidence type="ECO:0000256" key="1">
    <source>
        <dbReference type="ARBA" id="ARBA00006479"/>
    </source>
</evidence>
<dbReference type="InterPro" id="IPR019885">
    <property type="entry name" value="Tscrpt_reg_HTH_AsnC-type_CS"/>
</dbReference>
<dbReference type="SUPFAM" id="SSF53067">
    <property type="entry name" value="Actin-like ATPase domain"/>
    <property type="match status" value="1"/>
</dbReference>
<evidence type="ECO:0000313" key="2">
    <source>
        <dbReference type="EMBL" id="QPP10208.1"/>
    </source>
</evidence>
<accession>A0A7T1WTG3</accession>
<proteinExistence type="inferred from homology"/>
<gene>
    <name evidence="2" type="ORF">G4Z16_31520</name>
</gene>
<dbReference type="SUPFAM" id="SSF46785">
    <property type="entry name" value="Winged helix' DNA-binding domain"/>
    <property type="match status" value="1"/>
</dbReference>
<comment type="similarity">
    <text evidence="1">Belongs to the ROK (NagC/XylR) family.</text>
</comment>
<organism evidence="2 3">
    <name type="scientific">Streptomyces bathyalis</name>
    <dbReference type="NCBI Taxonomy" id="2710756"/>
    <lineage>
        <taxon>Bacteria</taxon>
        <taxon>Bacillati</taxon>
        <taxon>Actinomycetota</taxon>
        <taxon>Actinomycetes</taxon>
        <taxon>Kitasatosporales</taxon>
        <taxon>Streptomycetaceae</taxon>
        <taxon>Streptomyces</taxon>
    </lineage>
</organism>